<dbReference type="Proteomes" id="UP001321473">
    <property type="component" value="Unassembled WGS sequence"/>
</dbReference>
<evidence type="ECO:0000313" key="3">
    <source>
        <dbReference type="Proteomes" id="UP001321473"/>
    </source>
</evidence>
<evidence type="ECO:0000313" key="2">
    <source>
        <dbReference type="EMBL" id="KAK8778385.1"/>
    </source>
</evidence>
<sequence>MQQALHSNDPRGCVPTDSGQEDLRDGNDCLMAMRQKQRPSTEPTSANFEGEFYSSIWLDTLYRA</sequence>
<comment type="caution">
    <text evidence="2">The sequence shown here is derived from an EMBL/GenBank/DDBJ whole genome shotgun (WGS) entry which is preliminary data.</text>
</comment>
<accession>A0AAQ4EUV1</accession>
<gene>
    <name evidence="2" type="ORF">V5799_020276</name>
</gene>
<dbReference type="AlphaFoldDB" id="A0AAQ4EUV1"/>
<protein>
    <submittedName>
        <fullName evidence="2">Uncharacterized protein</fullName>
    </submittedName>
</protein>
<dbReference type="EMBL" id="JARKHS020010816">
    <property type="protein sequence ID" value="KAK8778385.1"/>
    <property type="molecule type" value="Genomic_DNA"/>
</dbReference>
<name>A0AAQ4EUV1_AMBAM</name>
<feature type="region of interest" description="Disordered" evidence="1">
    <location>
        <begin position="1"/>
        <end position="25"/>
    </location>
</feature>
<keyword evidence="3" id="KW-1185">Reference proteome</keyword>
<evidence type="ECO:0000256" key="1">
    <source>
        <dbReference type="SAM" id="MobiDB-lite"/>
    </source>
</evidence>
<feature type="non-terminal residue" evidence="2">
    <location>
        <position position="64"/>
    </location>
</feature>
<proteinExistence type="predicted"/>
<organism evidence="2 3">
    <name type="scientific">Amblyomma americanum</name>
    <name type="common">Lone star tick</name>
    <dbReference type="NCBI Taxonomy" id="6943"/>
    <lineage>
        <taxon>Eukaryota</taxon>
        <taxon>Metazoa</taxon>
        <taxon>Ecdysozoa</taxon>
        <taxon>Arthropoda</taxon>
        <taxon>Chelicerata</taxon>
        <taxon>Arachnida</taxon>
        <taxon>Acari</taxon>
        <taxon>Parasitiformes</taxon>
        <taxon>Ixodida</taxon>
        <taxon>Ixodoidea</taxon>
        <taxon>Ixodidae</taxon>
        <taxon>Amblyomminae</taxon>
        <taxon>Amblyomma</taxon>
    </lineage>
</organism>
<reference evidence="2 3" key="1">
    <citation type="journal article" date="2023" name="Arcadia Sci">
        <title>De novo assembly of a long-read Amblyomma americanum tick genome.</title>
        <authorList>
            <person name="Chou S."/>
            <person name="Poskanzer K.E."/>
            <person name="Rollins M."/>
            <person name="Thuy-Boun P.S."/>
        </authorList>
    </citation>
    <scope>NUCLEOTIDE SEQUENCE [LARGE SCALE GENOMIC DNA]</scope>
    <source>
        <strain evidence="2">F_SG_1</strain>
        <tissue evidence="2">Salivary glands</tissue>
    </source>
</reference>